<keyword evidence="2" id="KW-0175">Coiled coil</keyword>
<evidence type="ECO:0000256" key="4">
    <source>
        <dbReference type="SAM" id="Phobius"/>
    </source>
</evidence>
<feature type="domain" description="RGS" evidence="5">
    <location>
        <begin position="435"/>
        <end position="578"/>
    </location>
</feature>
<dbReference type="PANTHER" id="PTHR22775">
    <property type="entry name" value="SORTING NEXIN"/>
    <property type="match status" value="1"/>
</dbReference>
<feature type="compositionally biased region" description="Polar residues" evidence="3">
    <location>
        <begin position="604"/>
        <end position="614"/>
    </location>
</feature>
<protein>
    <submittedName>
        <fullName evidence="8">LANO_0F13806g1_1</fullName>
    </submittedName>
</protein>
<dbReference type="PANTHER" id="PTHR22775:SF3">
    <property type="entry name" value="SORTING NEXIN-13"/>
    <property type="match status" value="1"/>
</dbReference>
<dbReference type="SMART" id="SM00313">
    <property type="entry name" value="PXA"/>
    <property type="match status" value="1"/>
</dbReference>
<evidence type="ECO:0000313" key="9">
    <source>
        <dbReference type="Proteomes" id="UP000189911"/>
    </source>
</evidence>
<organism evidence="8 9">
    <name type="scientific">Lachancea nothofagi CBS 11611</name>
    <dbReference type="NCBI Taxonomy" id="1266666"/>
    <lineage>
        <taxon>Eukaryota</taxon>
        <taxon>Fungi</taxon>
        <taxon>Dikarya</taxon>
        <taxon>Ascomycota</taxon>
        <taxon>Saccharomycotina</taxon>
        <taxon>Saccharomycetes</taxon>
        <taxon>Saccharomycetales</taxon>
        <taxon>Saccharomycetaceae</taxon>
        <taxon>Lachancea</taxon>
    </lineage>
</organism>
<proteinExistence type="inferred from homology"/>
<dbReference type="PROSITE" id="PS50132">
    <property type="entry name" value="RGS"/>
    <property type="match status" value="1"/>
</dbReference>
<dbReference type="GO" id="GO:0035091">
    <property type="term" value="F:phosphatidylinositol binding"/>
    <property type="evidence" value="ECO:0007669"/>
    <property type="project" value="InterPro"/>
</dbReference>
<feature type="coiled-coil region" evidence="2">
    <location>
        <begin position="701"/>
        <end position="728"/>
    </location>
</feature>
<evidence type="ECO:0000256" key="2">
    <source>
        <dbReference type="SAM" id="Coils"/>
    </source>
</evidence>
<feature type="transmembrane region" description="Helical" evidence="4">
    <location>
        <begin position="36"/>
        <end position="64"/>
    </location>
</feature>
<dbReference type="InterPro" id="IPR036871">
    <property type="entry name" value="PX_dom_sf"/>
</dbReference>
<dbReference type="Gene3D" id="3.30.1520.10">
    <property type="entry name" value="Phox-like domain"/>
    <property type="match status" value="1"/>
</dbReference>
<evidence type="ECO:0000259" key="5">
    <source>
        <dbReference type="PROSITE" id="PS50132"/>
    </source>
</evidence>
<feature type="transmembrane region" description="Helical" evidence="4">
    <location>
        <begin position="6"/>
        <end position="24"/>
    </location>
</feature>
<evidence type="ECO:0000259" key="6">
    <source>
        <dbReference type="PROSITE" id="PS50195"/>
    </source>
</evidence>
<dbReference type="SUPFAM" id="SSF48097">
    <property type="entry name" value="Regulator of G-protein signaling, RGS"/>
    <property type="match status" value="1"/>
</dbReference>
<keyword evidence="9" id="KW-1185">Reference proteome</keyword>
<dbReference type="AlphaFoldDB" id="A0A1G4KC23"/>
<evidence type="ECO:0000259" key="7">
    <source>
        <dbReference type="PROSITE" id="PS51207"/>
    </source>
</evidence>
<dbReference type="OrthoDB" id="120967at2759"/>
<dbReference type="Proteomes" id="UP000189911">
    <property type="component" value="Chromosome F"/>
</dbReference>
<dbReference type="InterPro" id="IPR003114">
    <property type="entry name" value="Phox_assoc"/>
</dbReference>
<keyword evidence="4" id="KW-0472">Membrane</keyword>
<feature type="region of interest" description="Disordered" evidence="3">
    <location>
        <begin position="600"/>
        <end position="620"/>
    </location>
</feature>
<dbReference type="Pfam" id="PF08628">
    <property type="entry name" value="Nexin_C"/>
    <property type="match status" value="1"/>
</dbReference>
<feature type="compositionally biased region" description="Acidic residues" evidence="3">
    <location>
        <begin position="662"/>
        <end position="676"/>
    </location>
</feature>
<feature type="domain" description="PXA" evidence="7">
    <location>
        <begin position="103"/>
        <end position="295"/>
    </location>
</feature>
<evidence type="ECO:0000256" key="1">
    <source>
        <dbReference type="ARBA" id="ARBA00010883"/>
    </source>
</evidence>
<dbReference type="PROSITE" id="PS50195">
    <property type="entry name" value="PX"/>
    <property type="match status" value="1"/>
</dbReference>
<gene>
    <name evidence="8" type="ORF">LANO_0F13806G</name>
</gene>
<dbReference type="InterPro" id="IPR036305">
    <property type="entry name" value="RGS_sf"/>
</dbReference>
<keyword evidence="4" id="KW-0812">Transmembrane</keyword>
<feature type="region of interest" description="Disordered" evidence="3">
    <location>
        <begin position="662"/>
        <end position="683"/>
    </location>
</feature>
<name>A0A1G4KC23_9SACH</name>
<keyword evidence="4" id="KW-1133">Transmembrane helix</keyword>
<comment type="similarity">
    <text evidence="1">Belongs to the sorting nexin family.</text>
</comment>
<feature type="domain" description="PX" evidence="6">
    <location>
        <begin position="778"/>
        <end position="903"/>
    </location>
</feature>
<accession>A0A1G4KC23</accession>
<evidence type="ECO:0000256" key="3">
    <source>
        <dbReference type="SAM" id="MobiDB-lite"/>
    </source>
</evidence>
<dbReference type="InterPro" id="IPR013937">
    <property type="entry name" value="Sorting_nexin_C"/>
</dbReference>
<reference evidence="9" key="1">
    <citation type="submission" date="2016-03" db="EMBL/GenBank/DDBJ databases">
        <authorList>
            <person name="Devillers Hugo."/>
        </authorList>
    </citation>
    <scope>NUCLEOTIDE SEQUENCE [LARGE SCALE GENOMIC DNA]</scope>
</reference>
<dbReference type="InterPro" id="IPR001683">
    <property type="entry name" value="PX_dom"/>
</dbReference>
<dbReference type="EMBL" id="LT598452">
    <property type="protein sequence ID" value="SCV01842.1"/>
    <property type="molecule type" value="Genomic_DNA"/>
</dbReference>
<dbReference type="Pfam" id="PF00787">
    <property type="entry name" value="PX"/>
    <property type="match status" value="1"/>
</dbReference>
<dbReference type="InterPro" id="IPR016137">
    <property type="entry name" value="RGS"/>
</dbReference>
<dbReference type="SMART" id="SM00312">
    <property type="entry name" value="PX"/>
    <property type="match status" value="1"/>
</dbReference>
<dbReference type="Pfam" id="PF02194">
    <property type="entry name" value="PXA"/>
    <property type="match status" value="1"/>
</dbReference>
<sequence>MVQSLFTIVCTVLVVCAFKMAGLIDRQNALKICFCGVLVLIPFVPLVKFCVLYFWAFALIVLLARGILLVEFELVPEPTIKQIPAVENQQPFEISKRPIFPEMPEISEEIELIIDNVLRDFVASWYQSLNKDANAPFLGGLRTVLDDMAKNMQDATKNINLPKLLILKMLPLITKHFKTFKSADKVAFDSLSPEEKANGGDHSFAVAVEFGREYKIHEAISLGSLSLPYCLEKYSREKAHLLLKKFLAPEELASPFVKIIGREVLCCCILNPLLQKFVNPDQWNSLIASICSTLLKERTQVREIRAALSTEVEGSDNSETRQPLEEDALLGKMKIDAQTDAKDFEDLLKEISSIKNKETLKAVKFSVLSQLLLAKKANELGKRESVLSNRLILALNMIDSRLRYLTTNLFELPPSNAGFRLAQINAFENFVNTISMDDIRGDKFCYRFFSEYLKLNDTKGDRCLKFWLMVQGFKNPLEDPSNDELAIMSDTDFEDLVKTSREFFSGRNLFIMQSLNEQCASDVSEFQKILKNKGKDAAIEVYQTARKSTLLLQALSYEFLDGSCFRDFKISQEFIRMISAAEFQNSNLYKRFVAVTDGDDRDYGQNSQNSSRTVLTEKNDSPIRNSNALGELRMRKSFSNLFGKSEGSTLFENKLFEDDWSFDGDEDKSSEEDADCLDGHGISNSYGDDSGPNLAIMKLNQSNLKNTIAELTISIDRLRKQLSLLNHLGLKADLTDSASELRLLKKSERAVNKEILQQELLRQQLVVQENANSLFKKCQLSIKTHLSDISQKSGREIIYYVISVSHVNDELITSWDIPRRYSEFYELNTYLKRRYKSLVKHLQNKDYVPEKVKMSLVYHVSKTLLYKERTMKLERFLRCLLLIPEICQDRHFRKFLTDTNTAFSIKERIENYENRKNILSRIDSVSSRLFESSAEASASPDNRMSEEESEAEALAVKSQSILLTDEEPTRKEFFFGPICDLFVALFSLKGSRSSWLRGRALLVVIQQLLGGTIEKYVKDSIDRLTSNHSILTVLKVIRSKLWIENVFFKKLETQEAANQKNSEGALQVEKEAKLKLEMLLVETCGRVVGLRNSREAGADIHAMLQNEHLNASLLLEVLDLVFEEIFSIAL</sequence>
<dbReference type="PROSITE" id="PS51207">
    <property type="entry name" value="PXA"/>
    <property type="match status" value="1"/>
</dbReference>
<dbReference type="SUPFAM" id="SSF64268">
    <property type="entry name" value="PX domain"/>
    <property type="match status" value="1"/>
</dbReference>
<evidence type="ECO:0000313" key="8">
    <source>
        <dbReference type="EMBL" id="SCV01842.1"/>
    </source>
</evidence>